<name>A0A2V3J2G3_9FLOR</name>
<dbReference type="GO" id="GO:0034551">
    <property type="term" value="P:mitochondrial respiratory chain complex III assembly"/>
    <property type="evidence" value="ECO:0007669"/>
    <property type="project" value="InterPro"/>
</dbReference>
<protein>
    <submittedName>
        <fullName evidence="3">Uncharacterized protein</fullName>
    </submittedName>
</protein>
<sequence length="75" mass="7928">MSKLARLIVLYTASFASMLSGAHLVHITVKPDMTLNASDTTQAQETAPDENNSVTAKAASSKPLISIAIPQTTQE</sequence>
<keyword evidence="2" id="KW-0732">Signal</keyword>
<dbReference type="Proteomes" id="UP000247409">
    <property type="component" value="Unassembled WGS sequence"/>
</dbReference>
<organism evidence="3 4">
    <name type="scientific">Gracilariopsis chorda</name>
    <dbReference type="NCBI Taxonomy" id="448386"/>
    <lineage>
        <taxon>Eukaryota</taxon>
        <taxon>Rhodophyta</taxon>
        <taxon>Florideophyceae</taxon>
        <taxon>Rhodymeniophycidae</taxon>
        <taxon>Gracilariales</taxon>
        <taxon>Gracilariaceae</taxon>
        <taxon>Gracilariopsis</taxon>
    </lineage>
</organism>
<dbReference type="Pfam" id="PF14990">
    <property type="entry name" value="DUF4516"/>
    <property type="match status" value="1"/>
</dbReference>
<keyword evidence="4" id="KW-1185">Reference proteome</keyword>
<evidence type="ECO:0000313" key="3">
    <source>
        <dbReference type="EMBL" id="PXF48565.1"/>
    </source>
</evidence>
<evidence type="ECO:0000256" key="1">
    <source>
        <dbReference type="SAM" id="MobiDB-lite"/>
    </source>
</evidence>
<feature type="chain" id="PRO_5016135295" evidence="2">
    <location>
        <begin position="22"/>
        <end position="75"/>
    </location>
</feature>
<dbReference type="AlphaFoldDB" id="A0A2V3J2G3"/>
<feature type="region of interest" description="Disordered" evidence="1">
    <location>
        <begin position="40"/>
        <end position="59"/>
    </location>
</feature>
<dbReference type="EMBL" id="NBIV01000013">
    <property type="protein sequence ID" value="PXF48565.1"/>
    <property type="molecule type" value="Genomic_DNA"/>
</dbReference>
<comment type="caution">
    <text evidence="3">The sequence shown here is derived from an EMBL/GenBank/DDBJ whole genome shotgun (WGS) entry which is preliminary data.</text>
</comment>
<gene>
    <name evidence="3" type="ORF">BWQ96_01734</name>
</gene>
<proteinExistence type="predicted"/>
<evidence type="ECO:0000256" key="2">
    <source>
        <dbReference type="SAM" id="SignalP"/>
    </source>
</evidence>
<feature type="signal peptide" evidence="2">
    <location>
        <begin position="1"/>
        <end position="21"/>
    </location>
</feature>
<accession>A0A2V3J2G3</accession>
<evidence type="ECO:0000313" key="4">
    <source>
        <dbReference type="Proteomes" id="UP000247409"/>
    </source>
</evidence>
<dbReference type="GO" id="GO:0005739">
    <property type="term" value="C:mitochondrion"/>
    <property type="evidence" value="ECO:0007669"/>
    <property type="project" value="GOC"/>
</dbReference>
<feature type="compositionally biased region" description="Polar residues" evidence="1">
    <location>
        <begin position="40"/>
        <end position="55"/>
    </location>
</feature>
<dbReference type="InterPro" id="IPR027858">
    <property type="entry name" value="BRAWNIN"/>
</dbReference>
<reference evidence="3 4" key="1">
    <citation type="journal article" date="2018" name="Mol. Biol. Evol.">
        <title>Analysis of the draft genome of the red seaweed Gracilariopsis chorda provides insights into genome size evolution in Rhodophyta.</title>
        <authorList>
            <person name="Lee J."/>
            <person name="Yang E.C."/>
            <person name="Graf L."/>
            <person name="Yang J.H."/>
            <person name="Qiu H."/>
            <person name="Zel Zion U."/>
            <person name="Chan C.X."/>
            <person name="Stephens T.G."/>
            <person name="Weber A.P.M."/>
            <person name="Boo G.H."/>
            <person name="Boo S.M."/>
            <person name="Kim K.M."/>
            <person name="Shin Y."/>
            <person name="Jung M."/>
            <person name="Lee S.J."/>
            <person name="Yim H.S."/>
            <person name="Lee J.H."/>
            <person name="Bhattacharya D."/>
            <person name="Yoon H.S."/>
        </authorList>
    </citation>
    <scope>NUCLEOTIDE SEQUENCE [LARGE SCALE GENOMIC DNA]</scope>
    <source>
        <strain evidence="3 4">SKKU-2015</strain>
        <tissue evidence="3">Whole body</tissue>
    </source>
</reference>